<protein>
    <submittedName>
        <fullName evidence="1">Uncharacterized protein</fullName>
    </submittedName>
</protein>
<name>A0AA94YJE3_9CAUD</name>
<sequence length="122" mass="14429">MNCMKRFSSAILEDKYLVTMNDWTREAEFADKVISKFNDNTSNYPGISVPPMKGKPTLGYLGEMTRLFFIQRYNKENNKDWRKWCRENPGKILVIEVVGDAKSEKPCQLEMQYEKGFWLRLM</sequence>
<dbReference type="EMBL" id="OP380605">
    <property type="protein sequence ID" value="UYD60552.1"/>
    <property type="molecule type" value="Genomic_DNA"/>
</dbReference>
<proteinExistence type="predicted"/>
<organism evidence="1">
    <name type="scientific">Aeromonas phage vB_AehM_DM2</name>
    <dbReference type="NCBI Taxonomy" id="2973716"/>
    <lineage>
        <taxon>Viruses</taxon>
        <taxon>Duplodnaviria</taxon>
        <taxon>Heunggongvirae</taxon>
        <taxon>Uroviricota</taxon>
        <taxon>Caudoviricetes</taxon>
        <taxon>Pantevenvirales</taxon>
        <taxon>Straboviridae</taxon>
        <taxon>Biquartavirus</taxon>
    </lineage>
</organism>
<gene>
    <name evidence="1" type="ORF">NPHMPGLK_00217</name>
</gene>
<accession>A0AA94YJE3</accession>
<evidence type="ECO:0000313" key="1">
    <source>
        <dbReference type="EMBL" id="UYD60552.1"/>
    </source>
</evidence>
<reference evidence="1" key="1">
    <citation type="submission" date="2022-09" db="EMBL/GenBank/DDBJ databases">
        <title>On Diversity and Genetic Richness: Insights on Aeromonad Phage Diversity through Physicochemical and Molecular Analysis.</title>
        <authorList>
            <person name="Papa D.M."/>
            <person name="Rousseau G."/>
            <person name="Tremblay D."/>
            <person name="Labrie S."/>
            <person name="Gutierrez T.A."/>
            <person name="Ramos J.D."/>
            <person name="Moineau S."/>
        </authorList>
    </citation>
    <scope>NUCLEOTIDE SEQUENCE</scope>
</reference>